<organism evidence="1">
    <name type="scientific">Anguilla anguilla</name>
    <name type="common">European freshwater eel</name>
    <name type="synonym">Muraena anguilla</name>
    <dbReference type="NCBI Taxonomy" id="7936"/>
    <lineage>
        <taxon>Eukaryota</taxon>
        <taxon>Metazoa</taxon>
        <taxon>Chordata</taxon>
        <taxon>Craniata</taxon>
        <taxon>Vertebrata</taxon>
        <taxon>Euteleostomi</taxon>
        <taxon>Actinopterygii</taxon>
        <taxon>Neopterygii</taxon>
        <taxon>Teleostei</taxon>
        <taxon>Anguilliformes</taxon>
        <taxon>Anguillidae</taxon>
        <taxon>Anguilla</taxon>
    </lineage>
</organism>
<evidence type="ECO:0000313" key="1">
    <source>
        <dbReference type="EMBL" id="JAH39326.1"/>
    </source>
</evidence>
<accession>A0A0E9SDH2</accession>
<reference evidence="1" key="2">
    <citation type="journal article" date="2015" name="Fish Shellfish Immunol.">
        <title>Early steps in the European eel (Anguilla anguilla)-Vibrio vulnificus interaction in the gills: Role of the RtxA13 toxin.</title>
        <authorList>
            <person name="Callol A."/>
            <person name="Pajuelo D."/>
            <person name="Ebbesson L."/>
            <person name="Teles M."/>
            <person name="MacKenzie S."/>
            <person name="Amaro C."/>
        </authorList>
    </citation>
    <scope>NUCLEOTIDE SEQUENCE</scope>
</reference>
<proteinExistence type="predicted"/>
<dbReference type="EMBL" id="GBXM01069251">
    <property type="protein sequence ID" value="JAH39326.1"/>
    <property type="molecule type" value="Transcribed_RNA"/>
</dbReference>
<protein>
    <submittedName>
        <fullName evidence="1">Uncharacterized protein</fullName>
    </submittedName>
</protein>
<dbReference type="AlphaFoldDB" id="A0A0E9SDH2"/>
<sequence>MSLHCCPRTFRSSQAVHYWGKKGNSFN</sequence>
<name>A0A0E9SDH2_ANGAN</name>
<reference evidence="1" key="1">
    <citation type="submission" date="2014-11" db="EMBL/GenBank/DDBJ databases">
        <authorList>
            <person name="Amaro Gonzalez C."/>
        </authorList>
    </citation>
    <scope>NUCLEOTIDE SEQUENCE</scope>
</reference>